<evidence type="ECO:0000256" key="1">
    <source>
        <dbReference type="ARBA" id="ARBA00001968"/>
    </source>
</evidence>
<organism evidence="10">
    <name type="scientific">uncultured Desulfobacteraceae bacterium</name>
    <dbReference type="NCBI Taxonomy" id="218296"/>
    <lineage>
        <taxon>Bacteria</taxon>
        <taxon>Pseudomonadati</taxon>
        <taxon>Thermodesulfobacteriota</taxon>
        <taxon>Desulfobacteria</taxon>
        <taxon>Desulfobacterales</taxon>
        <taxon>Desulfobacteraceae</taxon>
        <taxon>environmental samples</taxon>
    </lineage>
</organism>
<dbReference type="EMBL" id="CAACVI010000001">
    <property type="protein sequence ID" value="VEN72629.1"/>
    <property type="molecule type" value="Genomic_DNA"/>
</dbReference>
<dbReference type="EC" id="3.6.1.9" evidence="9"/>
<comment type="cofactor">
    <cofactor evidence="1 9">
        <name>a divalent metal cation</name>
        <dbReference type="ChEBI" id="CHEBI:60240"/>
    </cofactor>
</comment>
<dbReference type="GO" id="GO:0005737">
    <property type="term" value="C:cytoplasm"/>
    <property type="evidence" value="ECO:0007669"/>
    <property type="project" value="UniProtKB-SubCell"/>
</dbReference>
<dbReference type="PANTHER" id="PTHR43213">
    <property type="entry name" value="BIFUNCTIONAL DTTP/UTP PYROPHOSPHATASE/METHYLTRANSFERASE PROTEIN-RELATED"/>
    <property type="match status" value="1"/>
</dbReference>
<dbReference type="PANTHER" id="PTHR43213:SF5">
    <property type="entry name" value="BIFUNCTIONAL DTTP_UTP PYROPHOSPHATASE_METHYLTRANSFERASE PROTEIN-RELATED"/>
    <property type="match status" value="1"/>
</dbReference>
<evidence type="ECO:0000256" key="4">
    <source>
        <dbReference type="ARBA" id="ARBA00022801"/>
    </source>
</evidence>
<feature type="site" description="Important for substrate specificity" evidence="9">
    <location>
        <position position="160"/>
    </location>
</feature>
<dbReference type="Pfam" id="PF02545">
    <property type="entry name" value="Maf"/>
    <property type="match status" value="1"/>
</dbReference>
<evidence type="ECO:0000256" key="7">
    <source>
        <dbReference type="ARBA" id="ARBA00053369"/>
    </source>
</evidence>
<feature type="active site" description="Proton acceptor" evidence="9">
    <location>
        <position position="75"/>
    </location>
</feature>
<comment type="similarity">
    <text evidence="9">Belongs to the Maf family. YhdE subfamily.</text>
</comment>
<evidence type="ECO:0000256" key="6">
    <source>
        <dbReference type="ARBA" id="ARBA00050213"/>
    </source>
</evidence>
<keyword evidence="5 9" id="KW-0546">Nucleotide metabolism</keyword>
<dbReference type="Gene3D" id="3.90.950.10">
    <property type="match status" value="1"/>
</dbReference>
<comment type="similarity">
    <text evidence="8">Belongs to the Maf family. YceF subfamily.</text>
</comment>
<evidence type="ECO:0000256" key="2">
    <source>
        <dbReference type="ARBA" id="ARBA00004496"/>
    </source>
</evidence>
<evidence type="ECO:0000256" key="3">
    <source>
        <dbReference type="ARBA" id="ARBA00022490"/>
    </source>
</evidence>
<comment type="function">
    <text evidence="7">Nucleoside triphosphate pyrophosphatase that hydrolyzes 7-methyl-GTP (m(7)GTP). May have a dual role in cell division arrest and in preventing the incorporation of modified nucleotides into cellular nucleic acids.</text>
</comment>
<dbReference type="InterPro" id="IPR029001">
    <property type="entry name" value="ITPase-like_fam"/>
</dbReference>
<comment type="function">
    <text evidence="9">Nucleoside triphosphate pyrophosphatase that hydrolyzes dTTP and UTP. May have a dual role in cell division arrest and in preventing the incorporation of modified nucleotides into cellular nucleic acids.</text>
</comment>
<dbReference type="CDD" id="cd00555">
    <property type="entry name" value="Maf"/>
    <property type="match status" value="1"/>
</dbReference>
<dbReference type="PIRSF" id="PIRSF006305">
    <property type="entry name" value="Maf"/>
    <property type="match status" value="1"/>
</dbReference>
<protein>
    <recommendedName>
        <fullName evidence="9">dTTP/UTP pyrophosphatase</fullName>
        <shortName evidence="9">dTTPase/UTPase</shortName>
        <ecNumber evidence="9">3.6.1.9</ecNumber>
    </recommendedName>
    <alternativeName>
        <fullName evidence="9">Nucleoside triphosphate pyrophosphatase</fullName>
    </alternativeName>
    <alternativeName>
        <fullName evidence="9">Nucleotide pyrophosphatase</fullName>
        <shortName evidence="9">Nucleotide PPase</shortName>
    </alternativeName>
</protein>
<dbReference type="GO" id="GO:0009117">
    <property type="term" value="P:nucleotide metabolic process"/>
    <property type="evidence" value="ECO:0007669"/>
    <property type="project" value="UniProtKB-KW"/>
</dbReference>
<keyword evidence="4 9" id="KW-0378">Hydrolase</keyword>
<dbReference type="GO" id="GO:0003677">
    <property type="term" value="F:DNA binding"/>
    <property type="evidence" value="ECO:0007669"/>
    <property type="project" value="UniProtKB-KW"/>
</dbReference>
<dbReference type="AlphaFoldDB" id="A0A484HD66"/>
<name>A0A484HD66_9BACT</name>
<dbReference type="FunFam" id="3.90.950.10:FF:000005">
    <property type="entry name" value="7-methyl-GTP pyrophosphatase"/>
    <property type="match status" value="1"/>
</dbReference>
<gene>
    <name evidence="10" type="ORF">EPICR_10128</name>
</gene>
<evidence type="ECO:0000256" key="5">
    <source>
        <dbReference type="ARBA" id="ARBA00023080"/>
    </source>
</evidence>
<feature type="site" description="Important for substrate specificity" evidence="9">
    <location>
        <position position="18"/>
    </location>
</feature>
<evidence type="ECO:0000256" key="8">
    <source>
        <dbReference type="ARBA" id="ARBA00060749"/>
    </source>
</evidence>
<keyword evidence="3 9" id="KW-0963">Cytoplasm</keyword>
<dbReference type="InterPro" id="IPR003697">
    <property type="entry name" value="Maf-like"/>
</dbReference>
<comment type="caution">
    <text evidence="9">Lacks conserved residue(s) required for the propagation of feature annotation.</text>
</comment>
<comment type="catalytic activity">
    <reaction evidence="9">
        <text>dTTP + H2O = dTMP + diphosphate + H(+)</text>
        <dbReference type="Rhea" id="RHEA:28534"/>
        <dbReference type="ChEBI" id="CHEBI:15377"/>
        <dbReference type="ChEBI" id="CHEBI:15378"/>
        <dbReference type="ChEBI" id="CHEBI:33019"/>
        <dbReference type="ChEBI" id="CHEBI:37568"/>
        <dbReference type="ChEBI" id="CHEBI:63528"/>
        <dbReference type="EC" id="3.6.1.9"/>
    </reaction>
</comment>
<comment type="catalytic activity">
    <reaction evidence="9">
        <text>UTP + H2O = UMP + diphosphate + H(+)</text>
        <dbReference type="Rhea" id="RHEA:29395"/>
        <dbReference type="ChEBI" id="CHEBI:15377"/>
        <dbReference type="ChEBI" id="CHEBI:15378"/>
        <dbReference type="ChEBI" id="CHEBI:33019"/>
        <dbReference type="ChEBI" id="CHEBI:46398"/>
        <dbReference type="ChEBI" id="CHEBI:57865"/>
        <dbReference type="EC" id="3.6.1.9"/>
    </reaction>
</comment>
<proteinExistence type="inferred from homology"/>
<comment type="catalytic activity">
    <reaction evidence="6">
        <text>N(7)-methyl-GTP + H2O = N(7)-methyl-GMP + diphosphate + H(+)</text>
        <dbReference type="Rhea" id="RHEA:58744"/>
        <dbReference type="ChEBI" id="CHEBI:15377"/>
        <dbReference type="ChEBI" id="CHEBI:15378"/>
        <dbReference type="ChEBI" id="CHEBI:33019"/>
        <dbReference type="ChEBI" id="CHEBI:58285"/>
        <dbReference type="ChEBI" id="CHEBI:87133"/>
    </reaction>
</comment>
<dbReference type="GO" id="GO:0036221">
    <property type="term" value="F:UTP diphosphatase activity"/>
    <property type="evidence" value="ECO:0007669"/>
    <property type="project" value="RHEA"/>
</dbReference>
<dbReference type="GO" id="GO:0036218">
    <property type="term" value="F:dTTP diphosphatase activity"/>
    <property type="evidence" value="ECO:0007669"/>
    <property type="project" value="RHEA"/>
</dbReference>
<dbReference type="HAMAP" id="MF_00528">
    <property type="entry name" value="Maf"/>
    <property type="match status" value="1"/>
</dbReference>
<evidence type="ECO:0000256" key="9">
    <source>
        <dbReference type="HAMAP-Rule" id="MF_00528"/>
    </source>
</evidence>
<accession>A0A484HD66</accession>
<sequence length="208" mass="23313">MSRASQNGRVILASKSPRRRDLLEQAGLNFSVIPADFDESDVAFSNPETYVKTLAEAKAGEVSRKYPESWVIGADTIVMIDGKLLEKPVSVEDARGMMNRLSGKWHTVFTGFCARRHAPRRLFSETAATRVRFKTLSRREVEWYVHTQEPFDKAGGYAIQGLGTRLVREIKGSYTNVVGLPVCEVMERLTREDVIRPGPFAPPPRSLS</sequence>
<reference evidence="10" key="1">
    <citation type="submission" date="2019-01" db="EMBL/GenBank/DDBJ databases">
        <authorList>
            <consortium name="Genoscope - CEA"/>
            <person name="William W."/>
        </authorList>
    </citation>
    <scope>NUCLEOTIDE SEQUENCE</scope>
    <source>
        <strain evidence="10">CR-1</strain>
    </source>
</reference>
<keyword evidence="10" id="KW-0238">DNA-binding</keyword>
<dbReference type="NCBIfam" id="TIGR00172">
    <property type="entry name" value="maf"/>
    <property type="match status" value="1"/>
</dbReference>
<dbReference type="SUPFAM" id="SSF52972">
    <property type="entry name" value="ITPase-like"/>
    <property type="match status" value="1"/>
</dbReference>
<feature type="site" description="Important for substrate specificity" evidence="9">
    <location>
        <position position="76"/>
    </location>
</feature>
<comment type="subcellular location">
    <subcellularLocation>
        <location evidence="2 9">Cytoplasm</location>
    </subcellularLocation>
</comment>
<evidence type="ECO:0000313" key="10">
    <source>
        <dbReference type="EMBL" id="VEN72629.1"/>
    </source>
</evidence>